<keyword evidence="4" id="KW-0804">Transcription</keyword>
<keyword evidence="7" id="KW-1185">Reference proteome</keyword>
<dbReference type="Gene3D" id="1.10.10.10">
    <property type="entry name" value="Winged helix-like DNA-binding domain superfamily/Winged helix DNA-binding domain"/>
    <property type="match status" value="1"/>
</dbReference>
<dbReference type="Pfam" id="PF00126">
    <property type="entry name" value="HTH_1"/>
    <property type="match status" value="1"/>
</dbReference>
<protein>
    <submittedName>
        <fullName evidence="6">LysR family transcriptional regulator</fullName>
    </submittedName>
</protein>
<dbReference type="RefSeq" id="WP_144757872.1">
    <property type="nucleotide sequence ID" value="NZ_VMNW02000119.1"/>
</dbReference>
<dbReference type="InterPro" id="IPR000847">
    <property type="entry name" value="LysR_HTH_N"/>
</dbReference>
<dbReference type="GO" id="GO:0003677">
    <property type="term" value="F:DNA binding"/>
    <property type="evidence" value="ECO:0007669"/>
    <property type="project" value="UniProtKB-KW"/>
</dbReference>
<reference evidence="6" key="1">
    <citation type="submission" date="2019-09" db="EMBL/GenBank/DDBJ databases">
        <authorList>
            <person name="Teo W.F.A."/>
            <person name="Duangmal K."/>
        </authorList>
    </citation>
    <scope>NUCLEOTIDE SEQUENCE [LARGE SCALE GENOMIC DNA]</scope>
    <source>
        <strain evidence="6">K81G1</strain>
    </source>
</reference>
<feature type="domain" description="HTH lysR-type" evidence="5">
    <location>
        <begin position="2"/>
        <end position="59"/>
    </location>
</feature>
<dbReference type="Proteomes" id="UP000319769">
    <property type="component" value="Unassembled WGS sequence"/>
</dbReference>
<evidence type="ECO:0000259" key="5">
    <source>
        <dbReference type="PROSITE" id="PS50931"/>
    </source>
</evidence>
<evidence type="ECO:0000313" key="6">
    <source>
        <dbReference type="EMBL" id="KAA9150346.1"/>
    </source>
</evidence>
<dbReference type="EMBL" id="VMNW02000119">
    <property type="protein sequence ID" value="KAA9150346.1"/>
    <property type="molecule type" value="Genomic_DNA"/>
</dbReference>
<dbReference type="GO" id="GO:0032993">
    <property type="term" value="C:protein-DNA complex"/>
    <property type="evidence" value="ECO:0007669"/>
    <property type="project" value="TreeGrafter"/>
</dbReference>
<comment type="caution">
    <text evidence="6">The sequence shown here is derived from an EMBL/GenBank/DDBJ whole genome shotgun (WGS) entry which is preliminary data.</text>
</comment>
<dbReference type="OrthoDB" id="4131546at2"/>
<dbReference type="InterPro" id="IPR036388">
    <property type="entry name" value="WH-like_DNA-bd_sf"/>
</dbReference>
<proteinExistence type="inferred from homology"/>
<dbReference type="InterPro" id="IPR005119">
    <property type="entry name" value="LysR_subst-bd"/>
</dbReference>
<dbReference type="PANTHER" id="PTHR30346:SF29">
    <property type="entry name" value="LYSR SUBSTRATE-BINDING"/>
    <property type="match status" value="1"/>
</dbReference>
<evidence type="ECO:0000256" key="3">
    <source>
        <dbReference type="ARBA" id="ARBA00023125"/>
    </source>
</evidence>
<organism evidence="6 7">
    <name type="scientific">Amycolatopsis acidicola</name>
    <dbReference type="NCBI Taxonomy" id="2596893"/>
    <lineage>
        <taxon>Bacteria</taxon>
        <taxon>Bacillati</taxon>
        <taxon>Actinomycetota</taxon>
        <taxon>Actinomycetes</taxon>
        <taxon>Pseudonocardiales</taxon>
        <taxon>Pseudonocardiaceae</taxon>
        <taxon>Amycolatopsis</taxon>
    </lineage>
</organism>
<sequence length="303" mass="32467">MLTWERLRVLDAVAQHGSVGAAAAALHVTSPAVTQQIRKLEREAGARLVEPDGRGVRLTTAGWIAAQAARKATTAIDEAEHALSTLHGRVTGPLRIGAVNSGFGPLVAPALRLVTGRHPDVVPSTRSGEPVDLIPQLSDRELDAVLVESWSTLPIRVPARIRHEPLVVHEVVLTVSTGHPLADRETVTLDLVRDDVWTGCRPGTDSHEAQLQAMRRYGVEAQIRHVVDDFPTQMTVVAAGLAVTLAPRPAVEGFPGVRLIPVEPAITRTIGLATRENTHSPAVRALVEAFREVAAALPERFPG</sequence>
<evidence type="ECO:0000256" key="1">
    <source>
        <dbReference type="ARBA" id="ARBA00009437"/>
    </source>
</evidence>
<dbReference type="GO" id="GO:0003700">
    <property type="term" value="F:DNA-binding transcription factor activity"/>
    <property type="evidence" value="ECO:0007669"/>
    <property type="project" value="InterPro"/>
</dbReference>
<name>A0A5N0UP76_9PSEU</name>
<keyword evidence="3" id="KW-0238">DNA-binding</keyword>
<dbReference type="PROSITE" id="PS50931">
    <property type="entry name" value="HTH_LYSR"/>
    <property type="match status" value="1"/>
</dbReference>
<evidence type="ECO:0000256" key="2">
    <source>
        <dbReference type="ARBA" id="ARBA00023015"/>
    </source>
</evidence>
<dbReference type="SUPFAM" id="SSF53850">
    <property type="entry name" value="Periplasmic binding protein-like II"/>
    <property type="match status" value="1"/>
</dbReference>
<dbReference type="Pfam" id="PF03466">
    <property type="entry name" value="LysR_substrate"/>
    <property type="match status" value="1"/>
</dbReference>
<keyword evidence="2" id="KW-0805">Transcription regulation</keyword>
<comment type="similarity">
    <text evidence="1">Belongs to the LysR transcriptional regulatory family.</text>
</comment>
<dbReference type="InterPro" id="IPR036390">
    <property type="entry name" value="WH_DNA-bd_sf"/>
</dbReference>
<dbReference type="Gene3D" id="3.40.190.10">
    <property type="entry name" value="Periplasmic binding protein-like II"/>
    <property type="match status" value="2"/>
</dbReference>
<accession>A0A5N0UP76</accession>
<dbReference type="AlphaFoldDB" id="A0A5N0UP76"/>
<dbReference type="PANTHER" id="PTHR30346">
    <property type="entry name" value="TRANSCRIPTIONAL DUAL REGULATOR HCAR-RELATED"/>
    <property type="match status" value="1"/>
</dbReference>
<dbReference type="SUPFAM" id="SSF46785">
    <property type="entry name" value="Winged helix' DNA-binding domain"/>
    <property type="match status" value="1"/>
</dbReference>
<gene>
    <name evidence="6" type="ORF">FPZ12_041275</name>
</gene>
<evidence type="ECO:0000256" key="4">
    <source>
        <dbReference type="ARBA" id="ARBA00023163"/>
    </source>
</evidence>
<evidence type="ECO:0000313" key="7">
    <source>
        <dbReference type="Proteomes" id="UP000319769"/>
    </source>
</evidence>